<dbReference type="GO" id="GO:0016491">
    <property type="term" value="F:oxidoreductase activity"/>
    <property type="evidence" value="ECO:0007669"/>
    <property type="project" value="UniProtKB-KW"/>
</dbReference>
<dbReference type="Pfam" id="PF09130">
    <property type="entry name" value="DUF1932"/>
    <property type="match status" value="1"/>
</dbReference>
<dbReference type="AlphaFoldDB" id="A0A455T8R6"/>
<sequence length="298" mass="31504">MRLGFLGFGEAASAIAAGLAEEGMGELFAYDIASGQALSERAARCGVSLVGSLAELAACADLILSLVTARVALPVAREIAPYLRAGTLYADLNSCGPRVKAEIGQVMAQLAPAAIYASVAIMSAVPPLRHRVPLVADGPGATRLREALAPYGMNIEIVEGPPGAAATLKMCRSVVLKGMEALFLEALLAAEKAGVTEQLLASLNASFSDRPLGDLGLYLLERHRRHAQRRADELEEAAATLADWAIEPLVAAGAARRLRWSAERLTRLAAQGESEIVAGEERESHQGYRLLLRQLNTT</sequence>
<evidence type="ECO:0000313" key="5">
    <source>
        <dbReference type="EMBL" id="BBH95853.1"/>
    </source>
</evidence>
<dbReference type="InterPro" id="IPR036291">
    <property type="entry name" value="NAD(P)-bd_dom_sf"/>
</dbReference>
<dbReference type="InterPro" id="IPR028939">
    <property type="entry name" value="P5C_Rdtase_cat_N"/>
</dbReference>
<evidence type="ECO:0000256" key="1">
    <source>
        <dbReference type="ARBA" id="ARBA00023002"/>
    </source>
</evidence>
<dbReference type="SUPFAM" id="SSF51735">
    <property type="entry name" value="NAD(P)-binding Rossmann-fold domains"/>
    <property type="match status" value="1"/>
</dbReference>
<dbReference type="Gene3D" id="1.10.1040.10">
    <property type="entry name" value="N-(1-d-carboxylethyl)-l-norvaline Dehydrogenase, domain 2"/>
    <property type="match status" value="1"/>
</dbReference>
<dbReference type="EMBL" id="AP019377">
    <property type="protein sequence ID" value="BBH95853.1"/>
    <property type="molecule type" value="Genomic_DNA"/>
</dbReference>
<protein>
    <submittedName>
        <fullName evidence="5">6-phosphogluconate dehydrogenase</fullName>
    </submittedName>
</protein>
<keyword evidence="1" id="KW-0560">Oxidoreductase</keyword>
<reference evidence="5" key="1">
    <citation type="submission" date="2018-12" db="EMBL/GenBank/DDBJ databases">
        <title>Novel natural products biosynthetic potential of the class Ktedonobacteria.</title>
        <authorList>
            <person name="Zheng Y."/>
            <person name="Saitou A."/>
            <person name="Wang C.M."/>
            <person name="Toyoda A."/>
            <person name="Minakuchi Y."/>
            <person name="Sekiguchi Y."/>
            <person name="Ueda K."/>
            <person name="Takano H."/>
            <person name="Sakai Y."/>
            <person name="Yokota A."/>
            <person name="Yabe S."/>
        </authorList>
    </citation>
    <scope>NUCLEOTIDE SEQUENCE</scope>
    <source>
        <strain evidence="5">A3-2</strain>
    </source>
</reference>
<dbReference type="Pfam" id="PF03807">
    <property type="entry name" value="F420_oxidored"/>
    <property type="match status" value="1"/>
</dbReference>
<dbReference type="SUPFAM" id="SSF48179">
    <property type="entry name" value="6-phosphogluconate dehydrogenase C-terminal domain-like"/>
    <property type="match status" value="1"/>
</dbReference>
<gene>
    <name evidence="5" type="ORF">KTA_40520</name>
</gene>
<dbReference type="PIRSF" id="PIRSF000103">
    <property type="entry name" value="HIBADH"/>
    <property type="match status" value="1"/>
</dbReference>
<dbReference type="Gene3D" id="3.40.50.720">
    <property type="entry name" value="NAD(P)-binding Rossmann-like Domain"/>
    <property type="match status" value="1"/>
</dbReference>
<dbReference type="InterPro" id="IPR015815">
    <property type="entry name" value="HIBADH-related"/>
</dbReference>
<dbReference type="InterPro" id="IPR013328">
    <property type="entry name" value="6PGD_dom2"/>
</dbReference>
<evidence type="ECO:0000259" key="4">
    <source>
        <dbReference type="Pfam" id="PF09130"/>
    </source>
</evidence>
<evidence type="ECO:0000256" key="2">
    <source>
        <dbReference type="PIRSR" id="PIRSR000103-1"/>
    </source>
</evidence>
<organism evidence="5">
    <name type="scientific">Thermogemmatispora argillosa</name>
    <dbReference type="NCBI Taxonomy" id="2045280"/>
    <lineage>
        <taxon>Bacteria</taxon>
        <taxon>Bacillati</taxon>
        <taxon>Chloroflexota</taxon>
        <taxon>Ktedonobacteria</taxon>
        <taxon>Thermogemmatisporales</taxon>
        <taxon>Thermogemmatisporaceae</taxon>
        <taxon>Thermogemmatispora</taxon>
    </lineage>
</organism>
<name>A0A455T8R6_9CHLR</name>
<dbReference type="InterPro" id="IPR015814">
    <property type="entry name" value="Pgluconate_DH_NAD-bd_C"/>
</dbReference>
<accession>A0A455T8R6</accession>
<feature type="active site" evidence="2">
    <location>
        <position position="169"/>
    </location>
</feature>
<dbReference type="InterPro" id="IPR008927">
    <property type="entry name" value="6-PGluconate_DH-like_C_sf"/>
</dbReference>
<evidence type="ECO:0000259" key="3">
    <source>
        <dbReference type="Pfam" id="PF03807"/>
    </source>
</evidence>
<feature type="domain" description="Phosphogluconate dehydrogenase NAD-binding putative C-terminal" evidence="4">
    <location>
        <begin position="190"/>
        <end position="260"/>
    </location>
</feature>
<proteinExistence type="predicted"/>
<feature type="domain" description="Pyrroline-5-carboxylate reductase catalytic N-terminal" evidence="3">
    <location>
        <begin position="2"/>
        <end position="88"/>
    </location>
</feature>